<dbReference type="AlphaFoldDB" id="A0A7G9RHG3"/>
<gene>
    <name evidence="1" type="ORF">H9L09_13140</name>
</gene>
<accession>A0A7G9RHG3</accession>
<dbReference type="Proteomes" id="UP000515947">
    <property type="component" value="Chromosome"/>
</dbReference>
<keyword evidence="2" id="KW-1185">Reference proteome</keyword>
<dbReference type="KEGG" id="nmes:H9L09_13140"/>
<evidence type="ECO:0000313" key="1">
    <source>
        <dbReference type="EMBL" id="QNN55038.1"/>
    </source>
</evidence>
<protein>
    <recommendedName>
        <fullName evidence="3">Thioesterase family protein</fullName>
    </recommendedName>
</protein>
<organism evidence="1 2">
    <name type="scientific">Nocardioides mesophilus</name>
    <dbReference type="NCBI Taxonomy" id="433659"/>
    <lineage>
        <taxon>Bacteria</taxon>
        <taxon>Bacillati</taxon>
        <taxon>Actinomycetota</taxon>
        <taxon>Actinomycetes</taxon>
        <taxon>Propionibacteriales</taxon>
        <taxon>Nocardioidaceae</taxon>
        <taxon>Nocardioides</taxon>
    </lineage>
</organism>
<name>A0A7G9RHG3_9ACTN</name>
<evidence type="ECO:0008006" key="3">
    <source>
        <dbReference type="Google" id="ProtNLM"/>
    </source>
</evidence>
<dbReference type="Gene3D" id="3.10.129.10">
    <property type="entry name" value="Hotdog Thioesterase"/>
    <property type="match status" value="1"/>
</dbReference>
<proteinExistence type="predicted"/>
<evidence type="ECO:0000313" key="2">
    <source>
        <dbReference type="Proteomes" id="UP000515947"/>
    </source>
</evidence>
<sequence>MSAHDAVLVVPHRFRGPARSGNGGWTAGTLAERVPVDTSPATVEVTLRMPPPLEVTLTVDHLAATGDHAAVTVLCHQGERVAEARAVGTALTPVEAVGPDEAAAAMTTYPGLRSHPFPGCFACGPDRAAGDGLHIFPGPVGPDTVASLWVPHASLAESGDVVDPGVERVGSGTTWAALDCVGGWSEDLEGRPMVLGRMTARVDARPVVGEPHVVVGRRLRSEGRKTFTASTLYDADGRVVATAEHVWLAVDPAVFN</sequence>
<reference evidence="1 2" key="1">
    <citation type="submission" date="2020-08" db="EMBL/GenBank/DDBJ databases">
        <title>Genome sequence of Nocardioides mesophilus KACC 16243T.</title>
        <authorList>
            <person name="Hyun D.-W."/>
            <person name="Bae J.-W."/>
        </authorList>
    </citation>
    <scope>NUCLEOTIDE SEQUENCE [LARGE SCALE GENOMIC DNA]</scope>
    <source>
        <strain evidence="1 2">KACC 16243</strain>
    </source>
</reference>
<dbReference type="InterPro" id="IPR029069">
    <property type="entry name" value="HotDog_dom_sf"/>
</dbReference>
<dbReference type="EMBL" id="CP060713">
    <property type="protein sequence ID" value="QNN55038.1"/>
    <property type="molecule type" value="Genomic_DNA"/>
</dbReference>
<dbReference type="SUPFAM" id="SSF54637">
    <property type="entry name" value="Thioesterase/thiol ester dehydrase-isomerase"/>
    <property type="match status" value="1"/>
</dbReference>